<dbReference type="InterPro" id="IPR006944">
    <property type="entry name" value="Phage/GTA_portal"/>
</dbReference>
<dbReference type="Pfam" id="PF04860">
    <property type="entry name" value="Phage_portal"/>
    <property type="match status" value="1"/>
</dbReference>
<reference evidence="1 2" key="1">
    <citation type="submission" date="2016-07" db="EMBL/GenBank/DDBJ databases">
        <authorList>
            <person name="Townsley L."/>
            <person name="Shank E.A."/>
        </authorList>
    </citation>
    <scope>NUCLEOTIDE SEQUENCE [LARGE SCALE GENOMIC DNA]</scope>
    <source>
        <strain evidence="1 2">CH01</strain>
    </source>
</reference>
<dbReference type="Proteomes" id="UP000094580">
    <property type="component" value="Unassembled WGS sequence"/>
</dbReference>
<dbReference type="RefSeq" id="WP_069033626.1">
    <property type="nucleotide sequence ID" value="NZ_MDKC01000012.1"/>
</dbReference>
<name>A0ABX2ZUR8_9BACI</name>
<proteinExistence type="predicted"/>
<gene>
    <name evidence="1" type="ORF">BED47_21555</name>
</gene>
<dbReference type="EMBL" id="MDKC01000012">
    <property type="protein sequence ID" value="ODG92139.1"/>
    <property type="molecule type" value="Genomic_DNA"/>
</dbReference>
<evidence type="ECO:0000313" key="1">
    <source>
        <dbReference type="EMBL" id="ODG92139.1"/>
    </source>
</evidence>
<accession>A0ABX2ZUR8</accession>
<evidence type="ECO:0000313" key="2">
    <source>
        <dbReference type="Proteomes" id="UP000094580"/>
    </source>
</evidence>
<comment type="caution">
    <text evidence="1">The sequence shown here is derived from an EMBL/GenBank/DDBJ whole genome shotgun (WGS) entry which is preliminary data.</text>
</comment>
<evidence type="ECO:0008006" key="3">
    <source>
        <dbReference type="Google" id="ProtNLM"/>
    </source>
</evidence>
<organism evidence="1 2">
    <name type="scientific">Gottfriedia luciferensis</name>
    <dbReference type="NCBI Taxonomy" id="178774"/>
    <lineage>
        <taxon>Bacteria</taxon>
        <taxon>Bacillati</taxon>
        <taxon>Bacillota</taxon>
        <taxon>Bacilli</taxon>
        <taxon>Bacillales</taxon>
        <taxon>Bacillaceae</taxon>
        <taxon>Gottfriedia</taxon>
    </lineage>
</organism>
<sequence>MGLIDWIMGKMNFQSSTSSFELLNDEGDGQLTLGDTLFKNDVIRACIRPKANAIGKLKVTHVRENNRECKINPDPWIYNVLQEPNPFMSRQLLLEKMVTQLDLNSNAFAFIKRNDFGYPTAIFPIPCTKVEVLENNQGLILLKFTFKTKNVLILPYSDIIHLRKDFNSNDLFGTPPYDPLLPLLEVIDSVDDSIVNNVSNNRFMNWLLNFKEVLDQDDLIKNTNEFVNNYMKYTGDGVKAGFSEPTYTLQQVPASNYAPEPQRTNDAIRRILMFFNTNENIVQSTFNEDQWNAYNEAVINPLVIQLNNEFTRKFFTPAERKNGNRIVFEASNLEFASIATKLAFSIMVERASLTPNEWRSLMGIGPIQRGDVPLLKTDTAPIDQKERDREFELRVEREKKREEEIEKCRQECLEECKQFKEFCMEQQKKLLEKPETDDKNS</sequence>
<keyword evidence="2" id="KW-1185">Reference proteome</keyword>
<protein>
    <recommendedName>
        <fullName evidence="3">Phage portal protein</fullName>
    </recommendedName>
</protein>